<organism evidence="1 2">
    <name type="scientific">Symbiodinium pilosum</name>
    <name type="common">Dinoflagellate</name>
    <dbReference type="NCBI Taxonomy" id="2952"/>
    <lineage>
        <taxon>Eukaryota</taxon>
        <taxon>Sar</taxon>
        <taxon>Alveolata</taxon>
        <taxon>Dinophyceae</taxon>
        <taxon>Suessiales</taxon>
        <taxon>Symbiodiniaceae</taxon>
        <taxon>Symbiodinium</taxon>
    </lineage>
</organism>
<accession>A0A812N6D1</accession>
<comment type="caution">
    <text evidence="1">The sequence shown here is derived from an EMBL/GenBank/DDBJ whole genome shotgun (WGS) entry which is preliminary data.</text>
</comment>
<proteinExistence type="predicted"/>
<protein>
    <submittedName>
        <fullName evidence="1">Uncharacterized protein</fullName>
    </submittedName>
</protein>
<dbReference type="SUPFAM" id="SSF48452">
    <property type="entry name" value="TPR-like"/>
    <property type="match status" value="1"/>
</dbReference>
<dbReference type="Gene3D" id="1.25.40.10">
    <property type="entry name" value="Tetratricopeptide repeat domain"/>
    <property type="match status" value="1"/>
</dbReference>
<dbReference type="AlphaFoldDB" id="A0A812N6D1"/>
<evidence type="ECO:0000313" key="1">
    <source>
        <dbReference type="EMBL" id="CAE7273943.1"/>
    </source>
</evidence>
<dbReference type="OrthoDB" id="414053at2759"/>
<name>A0A812N6D1_SYMPI</name>
<sequence length="231" mass="25783">MAAAQICRKQTRALSALCACLLCIGTLDLLVSRAWATYPRRDAALGYYTAALKGAARVTNYEPQSTMFKRLAKLHYRAAELRRQRKWDGASAVYRTALTLYTSMPPPKEVPSFAAAACTWLNLALTEKNNGHFDTARRVFQDGTRFVQELMQKDLDVRIDGQNRLRSRTVDATSSSEVQVACKWLATLLVAWGLLETKLGFRLRAKVLAERAANLDVSKAKVLSWKVVQGV</sequence>
<evidence type="ECO:0000313" key="2">
    <source>
        <dbReference type="Proteomes" id="UP000649617"/>
    </source>
</evidence>
<gene>
    <name evidence="1" type="ORF">SPIL2461_LOCUS6082</name>
</gene>
<reference evidence="1" key="1">
    <citation type="submission" date="2021-02" db="EMBL/GenBank/DDBJ databases">
        <authorList>
            <person name="Dougan E. K."/>
            <person name="Rhodes N."/>
            <person name="Thang M."/>
            <person name="Chan C."/>
        </authorList>
    </citation>
    <scope>NUCLEOTIDE SEQUENCE</scope>
</reference>
<dbReference type="Proteomes" id="UP000649617">
    <property type="component" value="Unassembled WGS sequence"/>
</dbReference>
<dbReference type="EMBL" id="CAJNIZ010008919">
    <property type="protein sequence ID" value="CAE7273943.1"/>
    <property type="molecule type" value="Genomic_DNA"/>
</dbReference>
<keyword evidence="2" id="KW-1185">Reference proteome</keyword>
<dbReference type="InterPro" id="IPR011990">
    <property type="entry name" value="TPR-like_helical_dom_sf"/>
</dbReference>